<sequence length="223" mass="26644">MRKNSIYIKIFTLSHLTCTYPYPNETLFGKYICNIHYDNNALLIRKERLLSNNQGKESKKEKVKNYIESDPNNKKRKNESEVMPKFTQIKNCSIIDLILKTLKNKSVQRKVEPFRQKVFNYLDKYYKYQENGNTPRNTFKMTLHAMCHLSVLSFFFLMISGLSHIIFFIVLFFLRSMENKHFLLIFLAQGICFIYFTQFIIILLEFIPTFVNVSKYHRLNKGK</sequence>
<evidence type="ECO:0000313" key="3">
    <source>
        <dbReference type="EMBL" id="GAW84633.1"/>
    </source>
</evidence>
<dbReference type="RefSeq" id="XP_028547222.1">
    <property type="nucleotide sequence ID" value="XM_028691421.1"/>
</dbReference>
<feature type="transmembrane region" description="Helical" evidence="2">
    <location>
        <begin position="149"/>
        <end position="174"/>
    </location>
</feature>
<dbReference type="AlphaFoldDB" id="A0A1Y1JWB4"/>
<dbReference type="Proteomes" id="UP000195521">
    <property type="component" value="Unassembled WGS sequence"/>
</dbReference>
<dbReference type="GeneID" id="39745441"/>
<evidence type="ECO:0008006" key="5">
    <source>
        <dbReference type="Google" id="ProtNLM"/>
    </source>
</evidence>
<comment type="caution">
    <text evidence="3">The sequence shown here is derived from an EMBL/GenBank/DDBJ whole genome shotgun (WGS) entry which is preliminary data.</text>
</comment>
<feature type="region of interest" description="Disordered" evidence="1">
    <location>
        <begin position="54"/>
        <end position="80"/>
    </location>
</feature>
<dbReference type="InterPro" id="IPR022139">
    <property type="entry name" value="Fam-L/Fam-M-like_plasmodium"/>
</dbReference>
<protein>
    <recommendedName>
        <fullName evidence="5">Variable surface protein</fullName>
    </recommendedName>
</protein>
<keyword evidence="2" id="KW-1133">Transmembrane helix</keyword>
<evidence type="ECO:0000256" key="2">
    <source>
        <dbReference type="SAM" id="Phobius"/>
    </source>
</evidence>
<feature type="compositionally biased region" description="Basic and acidic residues" evidence="1">
    <location>
        <begin position="56"/>
        <end position="80"/>
    </location>
</feature>
<keyword evidence="4" id="KW-1185">Reference proteome</keyword>
<gene>
    <name evidence="3" type="ORF">PGO_004105</name>
</gene>
<keyword evidence="2" id="KW-0812">Transmembrane</keyword>
<reference evidence="4" key="1">
    <citation type="submission" date="2017-04" db="EMBL/GenBank/DDBJ databases">
        <title>Plasmodium gonderi genome.</title>
        <authorList>
            <person name="Arisue N."/>
            <person name="Honma H."/>
            <person name="Kawai S."/>
            <person name="Tougan T."/>
            <person name="Tanabe K."/>
            <person name="Horii T."/>
        </authorList>
    </citation>
    <scope>NUCLEOTIDE SEQUENCE [LARGE SCALE GENOMIC DNA]</scope>
    <source>
        <strain evidence="4">ATCC 30045</strain>
    </source>
</reference>
<dbReference type="Pfam" id="PF12420">
    <property type="entry name" value="DUF3671"/>
    <property type="match status" value="1"/>
</dbReference>
<dbReference type="EMBL" id="BDQF01000540">
    <property type="protein sequence ID" value="GAW84633.1"/>
    <property type="molecule type" value="Genomic_DNA"/>
</dbReference>
<proteinExistence type="predicted"/>
<evidence type="ECO:0000313" key="4">
    <source>
        <dbReference type="Proteomes" id="UP000195521"/>
    </source>
</evidence>
<accession>A0A1Y1JWB4</accession>
<evidence type="ECO:0000256" key="1">
    <source>
        <dbReference type="SAM" id="MobiDB-lite"/>
    </source>
</evidence>
<organism evidence="3 4">
    <name type="scientific">Plasmodium gonderi</name>
    <dbReference type="NCBI Taxonomy" id="77519"/>
    <lineage>
        <taxon>Eukaryota</taxon>
        <taxon>Sar</taxon>
        <taxon>Alveolata</taxon>
        <taxon>Apicomplexa</taxon>
        <taxon>Aconoidasida</taxon>
        <taxon>Haemosporida</taxon>
        <taxon>Plasmodiidae</taxon>
        <taxon>Plasmodium</taxon>
        <taxon>Plasmodium (Plasmodium)</taxon>
    </lineage>
</organism>
<feature type="transmembrane region" description="Helical" evidence="2">
    <location>
        <begin position="186"/>
        <end position="213"/>
    </location>
</feature>
<name>A0A1Y1JWB4_PLAGO</name>
<keyword evidence="2" id="KW-0472">Membrane</keyword>